<dbReference type="EMBL" id="CP071696">
    <property type="protein sequence ID" value="QTX03669.1"/>
    <property type="molecule type" value="Genomic_DNA"/>
</dbReference>
<dbReference type="Proteomes" id="UP000671914">
    <property type="component" value="Chromosome"/>
</dbReference>
<protein>
    <submittedName>
        <fullName evidence="6">ABC transporter ATP-binding protein</fullName>
    </submittedName>
</protein>
<organism evidence="6 7">
    <name type="scientific">Agromyces archimandritae</name>
    <dbReference type="NCBI Taxonomy" id="2781962"/>
    <lineage>
        <taxon>Bacteria</taxon>
        <taxon>Bacillati</taxon>
        <taxon>Actinomycetota</taxon>
        <taxon>Actinomycetes</taxon>
        <taxon>Micrococcales</taxon>
        <taxon>Microbacteriaceae</taxon>
        <taxon>Agromyces</taxon>
    </lineage>
</organism>
<dbReference type="Pfam" id="PF08352">
    <property type="entry name" value="oligo_HPY"/>
    <property type="match status" value="1"/>
</dbReference>
<dbReference type="InterPro" id="IPR027417">
    <property type="entry name" value="P-loop_NTPase"/>
</dbReference>
<dbReference type="KEGG" id="aarc:G127AT_10005"/>
<dbReference type="PROSITE" id="PS50893">
    <property type="entry name" value="ABC_TRANSPORTER_2"/>
    <property type="match status" value="2"/>
</dbReference>
<dbReference type="PANTHER" id="PTHR43776">
    <property type="entry name" value="TRANSPORT ATP-BINDING PROTEIN"/>
    <property type="match status" value="1"/>
</dbReference>
<evidence type="ECO:0000259" key="5">
    <source>
        <dbReference type="PROSITE" id="PS50893"/>
    </source>
</evidence>
<evidence type="ECO:0000256" key="4">
    <source>
        <dbReference type="ARBA" id="ARBA00022840"/>
    </source>
</evidence>
<dbReference type="Pfam" id="PF00005">
    <property type="entry name" value="ABC_tran"/>
    <property type="match status" value="2"/>
</dbReference>
<dbReference type="PANTHER" id="PTHR43776:SF7">
    <property type="entry name" value="D,D-DIPEPTIDE TRANSPORT ATP-BINDING PROTEIN DDPF-RELATED"/>
    <property type="match status" value="1"/>
</dbReference>
<evidence type="ECO:0000256" key="3">
    <source>
        <dbReference type="ARBA" id="ARBA00022741"/>
    </source>
</evidence>
<dbReference type="InterPro" id="IPR013563">
    <property type="entry name" value="Oligopep_ABC_C"/>
</dbReference>
<dbReference type="CDD" id="cd03257">
    <property type="entry name" value="ABC_NikE_OppD_transporters"/>
    <property type="match status" value="2"/>
</dbReference>
<dbReference type="AlphaFoldDB" id="A0A975FKC7"/>
<dbReference type="GO" id="GO:0005524">
    <property type="term" value="F:ATP binding"/>
    <property type="evidence" value="ECO:0007669"/>
    <property type="project" value="UniProtKB-KW"/>
</dbReference>
<proteinExistence type="inferred from homology"/>
<evidence type="ECO:0000256" key="2">
    <source>
        <dbReference type="ARBA" id="ARBA00022448"/>
    </source>
</evidence>
<name>A0A975FKC7_9MICO</name>
<keyword evidence="4 6" id="KW-0067">ATP-binding</keyword>
<reference evidence="6" key="1">
    <citation type="submission" date="2021-03" db="EMBL/GenBank/DDBJ databases">
        <title>Agromyces archimandritus sp. nov., isolated from the cockroach Archimandrita tessellata.</title>
        <authorList>
            <person name="Guzman J."/>
            <person name="Ortuzar M."/>
            <person name="Poehlein A."/>
            <person name="Daniel R."/>
            <person name="Trujillo M."/>
            <person name="Vilcinskas A."/>
        </authorList>
    </citation>
    <scope>NUCLEOTIDE SEQUENCE</scope>
    <source>
        <strain evidence="6">G127AT</strain>
    </source>
</reference>
<evidence type="ECO:0000313" key="7">
    <source>
        <dbReference type="Proteomes" id="UP000671914"/>
    </source>
</evidence>
<accession>A0A975FKC7</accession>
<feature type="domain" description="ABC transporter" evidence="5">
    <location>
        <begin position="290"/>
        <end position="535"/>
    </location>
</feature>
<dbReference type="SUPFAM" id="SSF52540">
    <property type="entry name" value="P-loop containing nucleoside triphosphate hydrolases"/>
    <property type="match status" value="2"/>
</dbReference>
<keyword evidence="7" id="KW-1185">Reference proteome</keyword>
<dbReference type="GO" id="GO:0016887">
    <property type="term" value="F:ATP hydrolysis activity"/>
    <property type="evidence" value="ECO:0007669"/>
    <property type="project" value="InterPro"/>
</dbReference>
<dbReference type="Gene3D" id="3.40.50.300">
    <property type="entry name" value="P-loop containing nucleotide triphosphate hydrolases"/>
    <property type="match status" value="2"/>
</dbReference>
<dbReference type="SMART" id="SM00382">
    <property type="entry name" value="AAA"/>
    <property type="match status" value="2"/>
</dbReference>
<keyword evidence="2" id="KW-0813">Transport</keyword>
<dbReference type="InterPro" id="IPR017871">
    <property type="entry name" value="ABC_transporter-like_CS"/>
</dbReference>
<gene>
    <name evidence="6" type="ORF">G127AT_10005</name>
</gene>
<comment type="similarity">
    <text evidence="1">Belongs to the ABC transporter superfamily.</text>
</comment>
<dbReference type="InterPro" id="IPR003593">
    <property type="entry name" value="AAA+_ATPase"/>
</dbReference>
<dbReference type="GO" id="GO:0015833">
    <property type="term" value="P:peptide transport"/>
    <property type="evidence" value="ECO:0007669"/>
    <property type="project" value="InterPro"/>
</dbReference>
<dbReference type="InterPro" id="IPR050319">
    <property type="entry name" value="ABC_transp_ATP-bind"/>
</dbReference>
<dbReference type="NCBIfam" id="NF008453">
    <property type="entry name" value="PRK11308.1"/>
    <property type="match status" value="2"/>
</dbReference>
<dbReference type="FunFam" id="3.40.50.300:FF:000016">
    <property type="entry name" value="Oligopeptide ABC transporter ATP-binding component"/>
    <property type="match status" value="1"/>
</dbReference>
<dbReference type="GO" id="GO:0055085">
    <property type="term" value="P:transmembrane transport"/>
    <property type="evidence" value="ECO:0007669"/>
    <property type="project" value="UniProtKB-ARBA"/>
</dbReference>
<dbReference type="PROSITE" id="PS00211">
    <property type="entry name" value="ABC_TRANSPORTER_1"/>
    <property type="match status" value="2"/>
</dbReference>
<dbReference type="RefSeq" id="WP_210896491.1">
    <property type="nucleotide sequence ID" value="NZ_CP071696.1"/>
</dbReference>
<evidence type="ECO:0000256" key="1">
    <source>
        <dbReference type="ARBA" id="ARBA00005417"/>
    </source>
</evidence>
<dbReference type="NCBIfam" id="NF007739">
    <property type="entry name" value="PRK10419.1"/>
    <property type="match status" value="2"/>
</dbReference>
<sequence length="545" mass="57945">MAMSALLELDGLAVSYAARGGGRLPVVHGVSVAVDAGEVVALVGESGSGKTTTASAVIGLLPEGGRVDAGQIRLNGTDLAGWSERRLRAVRGRRIGYIPQDPVSSLNPVRPIGAQLADVLRIHRAADRPAARRRVLELLERVGIDDPALRARQYPHELSGGMRQRVLIAGAVALAPELIIADEPTSALDVTVQRRILDLVDELRAEHGTAVLFVTHDLGVAAERADRIAVMRAGRIVEEGPAGLVLDGPADPYTGQLLADAPGLADVPFRPVPAPLYLRDASAAPEPPALAVEGLVKVFGGRGRGEPFRAVDDVSFELRRGTTHALVGESGSGKTTTARIITRFQAADAGRVLLAGDDVTALAGAARRAFRRRVQLVYQNPFASLDPRQTVAQIVAEPLVNFAVGDRASRRDAAARLVDRVALPAALLGRHPRELSGGQRQRVAIARALAIDPEIVVLDEAVSALDVTVQARILELLEGLQDELGLSYLFISHDLAVVRRLSHTVSVMRRGAIVESGTTEQVFSDPHHDYTRELLDAVPGRKATA</sequence>
<feature type="domain" description="ABC transporter" evidence="5">
    <location>
        <begin position="7"/>
        <end position="258"/>
    </location>
</feature>
<evidence type="ECO:0000313" key="6">
    <source>
        <dbReference type="EMBL" id="QTX03669.1"/>
    </source>
</evidence>
<keyword evidence="3" id="KW-0547">Nucleotide-binding</keyword>
<dbReference type="InterPro" id="IPR003439">
    <property type="entry name" value="ABC_transporter-like_ATP-bd"/>
</dbReference>